<dbReference type="PANTHER" id="PTHR38459">
    <property type="entry name" value="PROPHAGE BACTOPRENOL-LINKED GLUCOSE TRANSLOCASE HOMOLOG"/>
    <property type="match status" value="1"/>
</dbReference>
<keyword evidence="9" id="KW-1185">Reference proteome</keyword>
<evidence type="ECO:0000256" key="6">
    <source>
        <dbReference type="SAM" id="Phobius"/>
    </source>
</evidence>
<dbReference type="Proteomes" id="UP000788153">
    <property type="component" value="Unassembled WGS sequence"/>
</dbReference>
<evidence type="ECO:0000256" key="2">
    <source>
        <dbReference type="ARBA" id="ARBA00009399"/>
    </source>
</evidence>
<dbReference type="InterPro" id="IPR007267">
    <property type="entry name" value="GtrA_DPMS_TM"/>
</dbReference>
<reference evidence="8 9" key="1">
    <citation type="submission" date="2020-03" db="EMBL/GenBank/DDBJ databases">
        <title>Genomic Encyclopedia of Type Strains, Phase IV (KMG-IV): sequencing the most valuable type-strain genomes for metagenomic binning, comparative biology and taxonomic classification.</title>
        <authorList>
            <person name="Goeker M."/>
        </authorList>
    </citation>
    <scope>NUCLEOTIDE SEQUENCE [LARGE SCALE GENOMIC DNA]</scope>
    <source>
        <strain evidence="8 9">DSM 22753</strain>
    </source>
</reference>
<evidence type="ECO:0000313" key="8">
    <source>
        <dbReference type="EMBL" id="NIJ23272.1"/>
    </source>
</evidence>
<evidence type="ECO:0000256" key="5">
    <source>
        <dbReference type="ARBA" id="ARBA00023136"/>
    </source>
</evidence>
<dbReference type="PANTHER" id="PTHR38459:SF1">
    <property type="entry name" value="PROPHAGE BACTOPRENOL-LINKED GLUCOSE TRANSLOCASE HOMOLOG"/>
    <property type="match status" value="1"/>
</dbReference>
<proteinExistence type="inferred from homology"/>
<sequence>MTAMERPIERRQSGGITAHPIAGQLARFLVAGGISTIVYSAVYLPLAMFVFGRAHAVLAVPFAFAVAVTVGYVLHSKWSFRGHGGREPGGARQAKFVGVQGVGLGLHAIITWIATDLLGQPAWVPLVPGLLLVPVVTFFLNRQWVFR</sequence>
<name>A0ABX0U1L5_9SPHN</name>
<evidence type="ECO:0000256" key="1">
    <source>
        <dbReference type="ARBA" id="ARBA00004141"/>
    </source>
</evidence>
<comment type="similarity">
    <text evidence="2">Belongs to the GtrA family.</text>
</comment>
<keyword evidence="5 6" id="KW-0472">Membrane</keyword>
<evidence type="ECO:0000256" key="4">
    <source>
        <dbReference type="ARBA" id="ARBA00022989"/>
    </source>
</evidence>
<comment type="caution">
    <text evidence="8">The sequence shown here is derived from an EMBL/GenBank/DDBJ whole genome shotgun (WGS) entry which is preliminary data.</text>
</comment>
<feature type="transmembrane region" description="Helical" evidence="6">
    <location>
        <begin position="54"/>
        <end position="75"/>
    </location>
</feature>
<evidence type="ECO:0000259" key="7">
    <source>
        <dbReference type="Pfam" id="PF04138"/>
    </source>
</evidence>
<evidence type="ECO:0000313" key="9">
    <source>
        <dbReference type="Proteomes" id="UP000788153"/>
    </source>
</evidence>
<keyword evidence="4 6" id="KW-1133">Transmembrane helix</keyword>
<dbReference type="EMBL" id="JAASQP010000001">
    <property type="protein sequence ID" value="NIJ23272.1"/>
    <property type="molecule type" value="Genomic_DNA"/>
</dbReference>
<comment type="subcellular location">
    <subcellularLocation>
        <location evidence="1">Membrane</location>
        <topology evidence="1">Multi-pass membrane protein</topology>
    </subcellularLocation>
</comment>
<feature type="domain" description="GtrA/DPMS transmembrane" evidence="7">
    <location>
        <begin position="27"/>
        <end position="146"/>
    </location>
</feature>
<gene>
    <name evidence="8" type="ORF">FHT01_000814</name>
</gene>
<protein>
    <submittedName>
        <fullName evidence="8">Flippase GtrA</fullName>
    </submittedName>
</protein>
<evidence type="ECO:0000256" key="3">
    <source>
        <dbReference type="ARBA" id="ARBA00022692"/>
    </source>
</evidence>
<accession>A0ABX0U1L5</accession>
<keyword evidence="3 6" id="KW-0812">Transmembrane</keyword>
<feature type="transmembrane region" description="Helical" evidence="6">
    <location>
        <begin position="96"/>
        <end position="115"/>
    </location>
</feature>
<dbReference type="InterPro" id="IPR051401">
    <property type="entry name" value="GtrA_CellWall_Glycosyl"/>
</dbReference>
<feature type="transmembrane region" description="Helical" evidence="6">
    <location>
        <begin position="21"/>
        <end position="42"/>
    </location>
</feature>
<organism evidence="8 9">
    <name type="scientific">Sphingomonas japonica</name>
    <dbReference type="NCBI Taxonomy" id="511662"/>
    <lineage>
        <taxon>Bacteria</taxon>
        <taxon>Pseudomonadati</taxon>
        <taxon>Pseudomonadota</taxon>
        <taxon>Alphaproteobacteria</taxon>
        <taxon>Sphingomonadales</taxon>
        <taxon>Sphingomonadaceae</taxon>
        <taxon>Sphingomonas</taxon>
    </lineage>
</organism>
<feature type="transmembrane region" description="Helical" evidence="6">
    <location>
        <begin position="121"/>
        <end position="140"/>
    </location>
</feature>
<dbReference type="Pfam" id="PF04138">
    <property type="entry name" value="GtrA_DPMS_TM"/>
    <property type="match status" value="1"/>
</dbReference>